<proteinExistence type="predicted"/>
<name>A0A6J6VUY3_9ZZZZ</name>
<organism evidence="1">
    <name type="scientific">freshwater metagenome</name>
    <dbReference type="NCBI Taxonomy" id="449393"/>
    <lineage>
        <taxon>unclassified sequences</taxon>
        <taxon>metagenomes</taxon>
        <taxon>ecological metagenomes</taxon>
    </lineage>
</organism>
<dbReference type="EMBL" id="CAFAAB010000011">
    <property type="protein sequence ID" value="CAB4775980.1"/>
    <property type="molecule type" value="Genomic_DNA"/>
</dbReference>
<sequence length="45" mass="5526">MFLFTKFNPKFIWRKLSGATFPWYGDVLVTETRVRRREEAFSLFH</sequence>
<dbReference type="AlphaFoldDB" id="A0A6J6VUY3"/>
<protein>
    <submittedName>
        <fullName evidence="1">Unannotated protein</fullName>
    </submittedName>
</protein>
<gene>
    <name evidence="1" type="ORF">UFOPK2958_00196</name>
</gene>
<evidence type="ECO:0000313" key="1">
    <source>
        <dbReference type="EMBL" id="CAB4775980.1"/>
    </source>
</evidence>
<accession>A0A6J6VUY3</accession>
<reference evidence="1" key="1">
    <citation type="submission" date="2020-05" db="EMBL/GenBank/DDBJ databases">
        <authorList>
            <person name="Chiriac C."/>
            <person name="Salcher M."/>
            <person name="Ghai R."/>
            <person name="Kavagutti S V."/>
        </authorList>
    </citation>
    <scope>NUCLEOTIDE SEQUENCE</scope>
</reference>